<dbReference type="Proteomes" id="UP000766486">
    <property type="component" value="Unassembled WGS sequence"/>
</dbReference>
<name>A0ABY6UCV1_BIOOC</name>
<evidence type="ECO:0000313" key="1">
    <source>
        <dbReference type="EMBL" id="VUC28963.1"/>
    </source>
</evidence>
<organism evidence="1 2">
    <name type="scientific">Bionectria ochroleuca</name>
    <name type="common">Gliocladium roseum</name>
    <dbReference type="NCBI Taxonomy" id="29856"/>
    <lineage>
        <taxon>Eukaryota</taxon>
        <taxon>Fungi</taxon>
        <taxon>Dikarya</taxon>
        <taxon>Ascomycota</taxon>
        <taxon>Pezizomycotina</taxon>
        <taxon>Sordariomycetes</taxon>
        <taxon>Hypocreomycetidae</taxon>
        <taxon>Hypocreales</taxon>
        <taxon>Bionectriaceae</taxon>
        <taxon>Clonostachys</taxon>
    </lineage>
</organism>
<gene>
    <name evidence="1" type="ORF">CLO192961_LOCUS248262</name>
</gene>
<evidence type="ECO:0000313" key="2">
    <source>
        <dbReference type="Proteomes" id="UP000766486"/>
    </source>
</evidence>
<comment type="caution">
    <text evidence="1">The sequence shown here is derived from an EMBL/GenBank/DDBJ whole genome shotgun (WGS) entry which is preliminary data.</text>
</comment>
<dbReference type="EMBL" id="CABFNS010000795">
    <property type="protein sequence ID" value="VUC28963.1"/>
    <property type="molecule type" value="Genomic_DNA"/>
</dbReference>
<reference evidence="1 2" key="1">
    <citation type="submission" date="2019-06" db="EMBL/GenBank/DDBJ databases">
        <authorList>
            <person name="Broberg M."/>
        </authorList>
    </citation>
    <scope>NUCLEOTIDE SEQUENCE [LARGE SCALE GENOMIC DNA]</scope>
</reference>
<sequence length="65" mass="7173">MWEVEVASITTVALEHPVGYYPTNGETLALLLASGIDGLKIVYEANKNRTNLNPLFDGHTDDRDL</sequence>
<accession>A0ABY6UCV1</accession>
<proteinExistence type="predicted"/>
<protein>
    <submittedName>
        <fullName evidence="1">Uncharacterized protein</fullName>
    </submittedName>
</protein>
<keyword evidence="2" id="KW-1185">Reference proteome</keyword>